<dbReference type="PANTHER" id="PTHR14969:SF13">
    <property type="entry name" value="AT30094P"/>
    <property type="match status" value="1"/>
</dbReference>
<dbReference type="EMBL" id="CP002431">
    <property type="protein sequence ID" value="ADU63352.1"/>
    <property type="molecule type" value="Genomic_DNA"/>
</dbReference>
<dbReference type="InterPro" id="IPR036938">
    <property type="entry name" value="PAP2/HPO_sf"/>
</dbReference>
<dbReference type="Proteomes" id="UP000002191">
    <property type="component" value="Chromosome"/>
</dbReference>
<feature type="domain" description="Phosphatidic acid phosphatase type 2/haloperoxidase" evidence="2">
    <location>
        <begin position="84"/>
        <end position="195"/>
    </location>
</feature>
<dbReference type="Pfam" id="PF01569">
    <property type="entry name" value="PAP2"/>
    <property type="match status" value="1"/>
</dbReference>
<dbReference type="AlphaFoldDB" id="E6VTR5"/>
<dbReference type="OrthoDB" id="9801622at2"/>
<name>E6VTR5_PSEA9</name>
<dbReference type="PANTHER" id="PTHR14969">
    <property type="entry name" value="SPHINGOSINE-1-PHOSPHATE PHOSPHOHYDROLASE"/>
    <property type="match status" value="1"/>
</dbReference>
<evidence type="ECO:0000313" key="3">
    <source>
        <dbReference type="EMBL" id="ADU63352.1"/>
    </source>
</evidence>
<dbReference type="InterPro" id="IPR000326">
    <property type="entry name" value="PAP2/HPO"/>
</dbReference>
<keyword evidence="4" id="KW-1185">Reference proteome</keyword>
<proteinExistence type="predicted"/>
<feature type="transmembrane region" description="Helical" evidence="1">
    <location>
        <begin position="80"/>
        <end position="103"/>
    </location>
</feature>
<accession>E6VTR5</accession>
<evidence type="ECO:0000256" key="1">
    <source>
        <dbReference type="SAM" id="Phobius"/>
    </source>
</evidence>
<gene>
    <name evidence="3" type="ordered locus">Daes_2347</name>
</gene>
<keyword evidence="1" id="KW-0812">Transmembrane</keyword>
<feature type="transmembrane region" description="Helical" evidence="1">
    <location>
        <begin position="154"/>
        <end position="174"/>
    </location>
</feature>
<dbReference type="Gene3D" id="1.20.144.10">
    <property type="entry name" value="Phosphatidic acid phosphatase type 2/haloperoxidase"/>
    <property type="match status" value="2"/>
</dbReference>
<dbReference type="SUPFAM" id="SSF48317">
    <property type="entry name" value="Acid phosphatase/Vanadium-dependent haloperoxidase"/>
    <property type="match status" value="1"/>
</dbReference>
<feature type="transmembrane region" description="Helical" evidence="1">
    <location>
        <begin position="180"/>
        <end position="203"/>
    </location>
</feature>
<evidence type="ECO:0000259" key="2">
    <source>
        <dbReference type="SMART" id="SM00014"/>
    </source>
</evidence>
<sequence length="207" mass="22925" precursor="true">MRITFVRQWAVISAPLLLILAVIWLVFPTEAAVAEFFRTHSTEHPGLAFTLKLITDWSNPVFYAVYAWMLVRAWRSGDRATLRFICILLAVQAVVAALAVHFIKHTVGRPRPGQGVWFDPVTSRGTYHSLPSGHTTEFMGWSLPLSLRVGNRTLTALLGVAAALVGFSRIYLGWHHPTDVFFGWLLGSFSGFATIVLAGSTLCRSKA</sequence>
<protein>
    <submittedName>
        <fullName evidence="3">Phosphoesterase PA-phosphatase related protein</fullName>
    </submittedName>
</protein>
<reference evidence="4" key="1">
    <citation type="submission" date="2010-12" db="EMBL/GenBank/DDBJ databases">
        <title>Complete sequence of Desulfovibrio aespoeensis Aspo-2.</title>
        <authorList>
            <consortium name="US DOE Joint Genome Institute"/>
            <person name="Lucas S."/>
            <person name="Copeland A."/>
            <person name="Lapidus A."/>
            <person name="Cheng J.-F."/>
            <person name="Goodwin L."/>
            <person name="Pitluck S."/>
            <person name="Chertkov O."/>
            <person name="Misra M."/>
            <person name="Detter J.C."/>
            <person name="Han C."/>
            <person name="Tapia R."/>
            <person name="Land M."/>
            <person name="Hauser L."/>
            <person name="Kyrpides N."/>
            <person name="Ivanova N."/>
            <person name="Ovchinnikova G."/>
            <person name="Pedersen K."/>
            <person name="Jagevall S."/>
            <person name="Hazen T."/>
            <person name="Woyke T."/>
        </authorList>
    </citation>
    <scope>NUCLEOTIDE SEQUENCE [LARGE SCALE GENOMIC DNA]</scope>
    <source>
        <strain evidence="4">ATCC 700646 / DSM 10631 / Aspo-2</strain>
    </source>
</reference>
<keyword evidence="1" id="KW-1133">Transmembrane helix</keyword>
<keyword evidence="1" id="KW-0472">Membrane</keyword>
<organism evidence="3 4">
    <name type="scientific">Pseudodesulfovibrio aespoeensis (strain ATCC 700646 / DSM 10631 / Aspo-2)</name>
    <name type="common">Desulfovibrio aespoeensis</name>
    <dbReference type="NCBI Taxonomy" id="643562"/>
    <lineage>
        <taxon>Bacteria</taxon>
        <taxon>Pseudomonadati</taxon>
        <taxon>Thermodesulfobacteriota</taxon>
        <taxon>Desulfovibrionia</taxon>
        <taxon>Desulfovibrionales</taxon>
        <taxon>Desulfovibrionaceae</taxon>
    </lineage>
</organism>
<dbReference type="KEGG" id="das:Daes_2347"/>
<evidence type="ECO:0000313" key="4">
    <source>
        <dbReference type="Proteomes" id="UP000002191"/>
    </source>
</evidence>
<reference evidence="3 4" key="2">
    <citation type="journal article" date="2014" name="Genome Announc.">
        <title>Complete Genome Sequence of the Subsurface, Mesophilic Sulfate-Reducing Bacterium Desulfovibrio aespoeensis Aspo-2.</title>
        <authorList>
            <person name="Pedersen K."/>
            <person name="Bengtsson A."/>
            <person name="Edlund J."/>
            <person name="Rabe L."/>
            <person name="Hazen T."/>
            <person name="Chakraborty R."/>
            <person name="Goodwin L."/>
            <person name="Shapiro N."/>
        </authorList>
    </citation>
    <scope>NUCLEOTIDE SEQUENCE [LARGE SCALE GENOMIC DNA]</scope>
    <source>
        <strain evidence="4">ATCC 700646 / DSM 10631 / Aspo-2</strain>
    </source>
</reference>
<dbReference type="CDD" id="cd01610">
    <property type="entry name" value="PAP2_like"/>
    <property type="match status" value="1"/>
</dbReference>
<dbReference type="eggNOG" id="COG0671">
    <property type="taxonomic scope" value="Bacteria"/>
</dbReference>
<dbReference type="SMART" id="SM00014">
    <property type="entry name" value="acidPPc"/>
    <property type="match status" value="1"/>
</dbReference>
<dbReference type="RefSeq" id="WP_013515264.1">
    <property type="nucleotide sequence ID" value="NC_014844.1"/>
</dbReference>
<dbReference type="HOGENOM" id="CLU_1330156_0_0_7"/>
<dbReference type="STRING" id="643562.Daes_2347"/>